<evidence type="ECO:0000313" key="18">
    <source>
        <dbReference type="EMBL" id="KAK8133092.1"/>
    </source>
</evidence>
<evidence type="ECO:0000256" key="10">
    <source>
        <dbReference type="ARBA" id="ARBA00022801"/>
    </source>
</evidence>
<dbReference type="Gene3D" id="3.50.30.30">
    <property type="match status" value="1"/>
</dbReference>
<evidence type="ECO:0000256" key="2">
    <source>
        <dbReference type="ARBA" id="ARBA00004613"/>
    </source>
</evidence>
<name>A0AAW0RDT5_9PEZI</name>
<dbReference type="InterPro" id="IPR046450">
    <property type="entry name" value="PA_dom_sf"/>
</dbReference>
<keyword evidence="12" id="KW-0482">Metalloprotease</keyword>
<feature type="region of interest" description="Disordered" evidence="15">
    <location>
        <begin position="490"/>
        <end position="512"/>
    </location>
</feature>
<comment type="similarity">
    <text evidence="3">Belongs to the peptidase M28 family. M28A subfamily.</text>
</comment>
<keyword evidence="8 14" id="KW-0479">Metal-binding</keyword>
<evidence type="ECO:0000313" key="19">
    <source>
        <dbReference type="Proteomes" id="UP001392437"/>
    </source>
</evidence>
<sequence>MKTATALLAAAATPAVVLAAETKAKCKPYVTSESLQELVRLEDLLAGSQTLQDIADANGGNRAFGGGGHNATVDWLYDTLSATGYFDVVKQPFVELFSAGSATLSGAGGTKQYTADILTYTAGTGGQTLSRPVVAVANLGCDAADYPAGDAIKDNIALVRRGTCDFSTKASLAKAAGAAAAIVYNNVPGDVSGTLGKQSDANAPIVGIPQDEGAAILAALASGPVVLDLSIESIIKNRTNYNVIAETKLGDKDNVLVLGGHSDSVYAGPGINDDGSGTVGVWAVAKALAGFRVKNAVRFAFWGAEEYGKLGSFYYVKQLNKTEAEIAKIRAYLNFDMIASPNYVYGIYDGDGSAFNFSGPAGSDQIERDFEDFFKANNLPSVPSVFSGRSDYAGFIENGIPSGGLFTGAEVLKTAEEAALFGGEAGAPYDANYHQAGDTVANLDHDAYLVNTKAIANSVAKYAMSWSSLPAVHLPQRRWSADRHRALNNARSVPGHGHAHAHSGPCGGGSLI</sequence>
<feature type="domain" description="Peptidase M28" evidence="17">
    <location>
        <begin position="242"/>
        <end position="457"/>
    </location>
</feature>
<keyword evidence="13" id="KW-0325">Glycoprotein</keyword>
<evidence type="ECO:0000256" key="3">
    <source>
        <dbReference type="ARBA" id="ARBA00005957"/>
    </source>
</evidence>
<comment type="subunit">
    <text evidence="4">Monomer.</text>
</comment>
<keyword evidence="6" id="KW-0964">Secreted</keyword>
<dbReference type="FunFam" id="3.40.630.10:FF:000054">
    <property type="entry name" value="Peptide hydrolase"/>
    <property type="match status" value="1"/>
</dbReference>
<comment type="caution">
    <text evidence="18">The sequence shown here is derived from an EMBL/GenBank/DDBJ whole genome shotgun (WGS) entry which is preliminary data.</text>
</comment>
<evidence type="ECO:0000256" key="11">
    <source>
        <dbReference type="ARBA" id="ARBA00022833"/>
    </source>
</evidence>
<evidence type="ECO:0000256" key="7">
    <source>
        <dbReference type="ARBA" id="ARBA00022670"/>
    </source>
</evidence>
<dbReference type="InterPro" id="IPR045175">
    <property type="entry name" value="M28_fam"/>
</dbReference>
<dbReference type="Pfam" id="PF04389">
    <property type="entry name" value="Peptidase_M28"/>
    <property type="match status" value="1"/>
</dbReference>
<dbReference type="InterPro" id="IPR007484">
    <property type="entry name" value="Peptidase_M28"/>
</dbReference>
<evidence type="ECO:0000256" key="5">
    <source>
        <dbReference type="ARBA" id="ARBA00022438"/>
    </source>
</evidence>
<reference evidence="18 19" key="1">
    <citation type="submission" date="2023-01" db="EMBL/GenBank/DDBJ databases">
        <title>Analysis of 21 Apiospora genomes using comparative genomics revels a genus with tremendous synthesis potential of carbohydrate active enzymes and secondary metabolites.</title>
        <authorList>
            <person name="Sorensen T."/>
        </authorList>
    </citation>
    <scope>NUCLEOTIDE SEQUENCE [LARGE SCALE GENOMIC DNA]</scope>
    <source>
        <strain evidence="18 19">CBS 117206</strain>
    </source>
</reference>
<keyword evidence="5 18" id="KW-0031">Aminopeptidase</keyword>
<evidence type="ECO:0000256" key="9">
    <source>
        <dbReference type="ARBA" id="ARBA00022729"/>
    </source>
</evidence>
<keyword evidence="11 14" id="KW-0862">Zinc</keyword>
<feature type="chain" id="PRO_5043087483" description="Peptide hydrolase" evidence="14">
    <location>
        <begin position="20"/>
        <end position="512"/>
    </location>
</feature>
<dbReference type="GO" id="GO:0004177">
    <property type="term" value="F:aminopeptidase activity"/>
    <property type="evidence" value="ECO:0007669"/>
    <property type="project" value="UniProtKB-KW"/>
</dbReference>
<keyword evidence="7 14" id="KW-0645">Protease</keyword>
<evidence type="ECO:0000259" key="17">
    <source>
        <dbReference type="Pfam" id="PF04389"/>
    </source>
</evidence>
<dbReference type="Proteomes" id="UP001392437">
    <property type="component" value="Unassembled WGS sequence"/>
</dbReference>
<dbReference type="AlphaFoldDB" id="A0AAW0RDT5"/>
<keyword evidence="19" id="KW-1185">Reference proteome</keyword>
<accession>A0AAW0RDT5</accession>
<protein>
    <recommendedName>
        <fullName evidence="14">Peptide hydrolase</fullName>
        <ecNumber evidence="14">3.4.-.-</ecNumber>
    </recommendedName>
</protein>
<dbReference type="SUPFAM" id="SSF53187">
    <property type="entry name" value="Zn-dependent exopeptidases"/>
    <property type="match status" value="1"/>
</dbReference>
<evidence type="ECO:0000256" key="13">
    <source>
        <dbReference type="ARBA" id="ARBA00023180"/>
    </source>
</evidence>
<evidence type="ECO:0000256" key="6">
    <source>
        <dbReference type="ARBA" id="ARBA00022525"/>
    </source>
</evidence>
<feature type="domain" description="PA" evidence="16">
    <location>
        <begin position="131"/>
        <end position="216"/>
    </location>
</feature>
<keyword evidence="10 14" id="KW-0378">Hydrolase</keyword>
<dbReference type="Gene3D" id="3.40.630.10">
    <property type="entry name" value="Zn peptidases"/>
    <property type="match status" value="1"/>
</dbReference>
<organism evidence="18 19">
    <name type="scientific">Apiospora kogelbergensis</name>
    <dbReference type="NCBI Taxonomy" id="1337665"/>
    <lineage>
        <taxon>Eukaryota</taxon>
        <taxon>Fungi</taxon>
        <taxon>Dikarya</taxon>
        <taxon>Ascomycota</taxon>
        <taxon>Pezizomycotina</taxon>
        <taxon>Sordariomycetes</taxon>
        <taxon>Xylariomycetidae</taxon>
        <taxon>Amphisphaeriales</taxon>
        <taxon>Apiosporaceae</taxon>
        <taxon>Apiospora</taxon>
    </lineage>
</organism>
<gene>
    <name evidence="18" type="ORF">PG999_001265</name>
</gene>
<dbReference type="EC" id="3.4.-.-" evidence="14"/>
<feature type="signal peptide" evidence="14">
    <location>
        <begin position="1"/>
        <end position="19"/>
    </location>
</feature>
<evidence type="ECO:0000256" key="15">
    <source>
        <dbReference type="SAM" id="MobiDB-lite"/>
    </source>
</evidence>
<proteinExistence type="inferred from homology"/>
<dbReference type="GO" id="GO:0046872">
    <property type="term" value="F:metal ion binding"/>
    <property type="evidence" value="ECO:0007669"/>
    <property type="project" value="UniProtKB-KW"/>
</dbReference>
<keyword evidence="9 14" id="KW-0732">Signal</keyword>
<evidence type="ECO:0000256" key="12">
    <source>
        <dbReference type="ARBA" id="ARBA00023049"/>
    </source>
</evidence>
<evidence type="ECO:0000256" key="14">
    <source>
        <dbReference type="RuleBase" id="RU361240"/>
    </source>
</evidence>
<evidence type="ECO:0000256" key="1">
    <source>
        <dbReference type="ARBA" id="ARBA00001947"/>
    </source>
</evidence>
<dbReference type="Pfam" id="PF02225">
    <property type="entry name" value="PA"/>
    <property type="match status" value="1"/>
</dbReference>
<dbReference type="CDD" id="cd03876">
    <property type="entry name" value="M28_SGAP_like"/>
    <property type="match status" value="1"/>
</dbReference>
<dbReference type="PANTHER" id="PTHR12147:SF57">
    <property type="entry name" value="PEPTIDE HYDROLASE"/>
    <property type="match status" value="1"/>
</dbReference>
<dbReference type="PANTHER" id="PTHR12147">
    <property type="entry name" value="METALLOPEPTIDASE M28 FAMILY MEMBER"/>
    <property type="match status" value="1"/>
</dbReference>
<dbReference type="EMBL" id="JAQQWP010000001">
    <property type="protein sequence ID" value="KAK8133092.1"/>
    <property type="molecule type" value="Genomic_DNA"/>
</dbReference>
<evidence type="ECO:0000259" key="16">
    <source>
        <dbReference type="Pfam" id="PF02225"/>
    </source>
</evidence>
<dbReference type="InterPro" id="IPR003137">
    <property type="entry name" value="PA_domain"/>
</dbReference>
<evidence type="ECO:0000256" key="8">
    <source>
        <dbReference type="ARBA" id="ARBA00022723"/>
    </source>
</evidence>
<dbReference type="GO" id="GO:0008235">
    <property type="term" value="F:metalloexopeptidase activity"/>
    <property type="evidence" value="ECO:0007669"/>
    <property type="project" value="InterPro"/>
</dbReference>
<dbReference type="GO" id="GO:0005576">
    <property type="term" value="C:extracellular region"/>
    <property type="evidence" value="ECO:0007669"/>
    <property type="project" value="UniProtKB-SubCell"/>
</dbReference>
<comment type="subcellular location">
    <subcellularLocation>
        <location evidence="2">Secreted</location>
    </subcellularLocation>
</comment>
<dbReference type="GO" id="GO:0006508">
    <property type="term" value="P:proteolysis"/>
    <property type="evidence" value="ECO:0007669"/>
    <property type="project" value="UniProtKB-KW"/>
</dbReference>
<comment type="cofactor">
    <cofactor evidence="1">
        <name>Zn(2+)</name>
        <dbReference type="ChEBI" id="CHEBI:29105"/>
    </cofactor>
</comment>
<dbReference type="InterPro" id="IPR041756">
    <property type="entry name" value="M28_SGAP-like"/>
</dbReference>
<dbReference type="SUPFAM" id="SSF52025">
    <property type="entry name" value="PA domain"/>
    <property type="match status" value="1"/>
</dbReference>
<evidence type="ECO:0000256" key="4">
    <source>
        <dbReference type="ARBA" id="ARBA00011245"/>
    </source>
</evidence>